<evidence type="ECO:0000313" key="3">
    <source>
        <dbReference type="Proteomes" id="UP000198848"/>
    </source>
</evidence>
<dbReference type="OrthoDB" id="385805at2157"/>
<reference evidence="3" key="1">
    <citation type="submission" date="2016-10" db="EMBL/GenBank/DDBJ databases">
        <authorList>
            <person name="Varghese N."/>
            <person name="Submissions S."/>
        </authorList>
    </citation>
    <scope>NUCLEOTIDE SEQUENCE [LARGE SCALE GENOMIC DNA]</scope>
    <source>
        <strain evidence="3">DSM 24767</strain>
    </source>
</reference>
<keyword evidence="1" id="KW-0812">Transmembrane</keyword>
<dbReference type="Proteomes" id="UP000198848">
    <property type="component" value="Unassembled WGS sequence"/>
</dbReference>
<evidence type="ECO:0000313" key="2">
    <source>
        <dbReference type="EMBL" id="SDR13938.1"/>
    </source>
</evidence>
<accession>A0A1H1GM26</accession>
<feature type="transmembrane region" description="Helical" evidence="1">
    <location>
        <begin position="18"/>
        <end position="36"/>
    </location>
</feature>
<protein>
    <submittedName>
        <fullName evidence="2">Uncharacterized protein</fullName>
    </submittedName>
</protein>
<dbReference type="RefSeq" id="WP_090382139.1">
    <property type="nucleotide sequence ID" value="NZ_FNLC01000002.1"/>
</dbReference>
<keyword evidence="1" id="KW-0472">Membrane</keyword>
<dbReference type="AlphaFoldDB" id="A0A1H1GM26"/>
<keyword evidence="1" id="KW-1133">Transmembrane helix</keyword>
<feature type="transmembrane region" description="Helical" evidence="1">
    <location>
        <begin position="85"/>
        <end position="102"/>
    </location>
</feature>
<dbReference type="STRING" id="1095778.SAMN04489842_2486"/>
<gene>
    <name evidence="2" type="ORF">SAMN04489842_2486</name>
</gene>
<organism evidence="2 3">
    <name type="scientific">Natronobacterium texcoconense</name>
    <dbReference type="NCBI Taxonomy" id="1095778"/>
    <lineage>
        <taxon>Archaea</taxon>
        <taxon>Methanobacteriati</taxon>
        <taxon>Methanobacteriota</taxon>
        <taxon>Stenosarchaea group</taxon>
        <taxon>Halobacteria</taxon>
        <taxon>Halobacteriales</taxon>
        <taxon>Natrialbaceae</taxon>
        <taxon>Natronobacterium</taxon>
    </lineage>
</organism>
<evidence type="ECO:0000256" key="1">
    <source>
        <dbReference type="SAM" id="Phobius"/>
    </source>
</evidence>
<name>A0A1H1GM26_NATTX</name>
<dbReference type="EMBL" id="FNLC01000002">
    <property type="protein sequence ID" value="SDR13938.1"/>
    <property type="molecule type" value="Genomic_DNA"/>
</dbReference>
<proteinExistence type="predicted"/>
<feature type="transmembrane region" description="Helical" evidence="1">
    <location>
        <begin position="57"/>
        <end position="79"/>
    </location>
</feature>
<keyword evidence="3" id="KW-1185">Reference proteome</keyword>
<sequence length="109" mass="12024">MISINVVVLWISWHPIEFVFVPVWLIIGGLCGLSLVDPELAFRYENIFQLREAELTAFGVVLQVGGGLLALLLVGPYTVFRLSPIGAVTLVSFYGSAAIVLIKHWPPKF</sequence>